<organism evidence="6 7">
    <name type="scientific">Arachnia rubra</name>
    <dbReference type="NCBI Taxonomy" id="1547448"/>
    <lineage>
        <taxon>Bacteria</taxon>
        <taxon>Bacillati</taxon>
        <taxon>Actinomycetota</taxon>
        <taxon>Actinomycetes</taxon>
        <taxon>Propionibacteriales</taxon>
        <taxon>Propionibacteriaceae</taxon>
        <taxon>Arachnia</taxon>
    </lineage>
</organism>
<feature type="transmembrane region" description="Helical" evidence="5">
    <location>
        <begin position="141"/>
        <end position="159"/>
    </location>
</feature>
<comment type="subcellular location">
    <subcellularLocation>
        <location evidence="1">Membrane</location>
        <topology evidence="1">Multi-pass membrane protein</topology>
    </subcellularLocation>
</comment>
<keyword evidence="2 5" id="KW-0812">Transmembrane</keyword>
<keyword evidence="7" id="KW-1185">Reference proteome</keyword>
<evidence type="ECO:0000313" key="7">
    <source>
        <dbReference type="Proteomes" id="UP000678513"/>
    </source>
</evidence>
<evidence type="ECO:0000313" key="6">
    <source>
        <dbReference type="EMBL" id="QUC07263.1"/>
    </source>
</evidence>
<reference evidence="6 7" key="1">
    <citation type="submission" date="2021-03" db="EMBL/GenBank/DDBJ databases">
        <title>Human Oral Microbial Genomes.</title>
        <authorList>
            <person name="Johnston C.D."/>
            <person name="Chen T."/>
            <person name="Dewhirst F.E."/>
        </authorList>
    </citation>
    <scope>NUCLEOTIDE SEQUENCE [LARGE SCALE GENOMIC DNA]</scope>
    <source>
        <strain evidence="6 7">DSMZ 100122</strain>
    </source>
</reference>
<evidence type="ECO:0000256" key="5">
    <source>
        <dbReference type="SAM" id="Phobius"/>
    </source>
</evidence>
<feature type="transmembrane region" description="Helical" evidence="5">
    <location>
        <begin position="17"/>
        <end position="40"/>
    </location>
</feature>
<feature type="transmembrane region" description="Helical" evidence="5">
    <location>
        <begin position="70"/>
        <end position="89"/>
    </location>
</feature>
<dbReference type="Pfam" id="PF02361">
    <property type="entry name" value="CbiQ"/>
    <property type="match status" value="1"/>
</dbReference>
<accession>A0ABX7Y2V2</accession>
<evidence type="ECO:0000256" key="3">
    <source>
        <dbReference type="ARBA" id="ARBA00022989"/>
    </source>
</evidence>
<keyword evidence="3 5" id="KW-1133">Transmembrane helix</keyword>
<name>A0ABX7Y2V2_9ACTN</name>
<keyword evidence="4 5" id="KW-0472">Membrane</keyword>
<protein>
    <submittedName>
        <fullName evidence="6">Energy-coupling factor transporter transmembrane protein EcfT</fullName>
    </submittedName>
</protein>
<dbReference type="CDD" id="cd16914">
    <property type="entry name" value="EcfT"/>
    <property type="match status" value="1"/>
</dbReference>
<dbReference type="InterPro" id="IPR003339">
    <property type="entry name" value="ABC/ECF_trnsptr_transmembrane"/>
</dbReference>
<evidence type="ECO:0000256" key="1">
    <source>
        <dbReference type="ARBA" id="ARBA00004141"/>
    </source>
</evidence>
<dbReference type="EMBL" id="CP072384">
    <property type="protein sequence ID" value="QUC07263.1"/>
    <property type="molecule type" value="Genomic_DNA"/>
</dbReference>
<feature type="transmembrane region" description="Helical" evidence="5">
    <location>
        <begin position="47"/>
        <end position="64"/>
    </location>
</feature>
<evidence type="ECO:0000256" key="4">
    <source>
        <dbReference type="ARBA" id="ARBA00023136"/>
    </source>
</evidence>
<evidence type="ECO:0000256" key="2">
    <source>
        <dbReference type="ARBA" id="ARBA00022692"/>
    </source>
</evidence>
<dbReference type="RefSeq" id="WP_212321600.1">
    <property type="nucleotide sequence ID" value="NZ_AP024463.1"/>
</dbReference>
<gene>
    <name evidence="6" type="ORF">J5A65_09950</name>
</gene>
<proteinExistence type="predicted"/>
<sequence>MNAQVSLLGLYQPGEGWLFRAGVGWKYLIMLALSIPALVLQQWPLTVSSLMATVLLLFSSGIGLVRALRIGWVMWLLLAALTAYHLVVLNPGAAVVQPGNLLLAILAARLLTLTTSTPELLSALASALRPLRFIGLKPDSIALMVALMIRSIPYLIGLFGDSQDAARARGAERNPVALLVPVVLGAVAHAERTGEALAARGIGER</sequence>
<dbReference type="Proteomes" id="UP000678513">
    <property type="component" value="Chromosome"/>
</dbReference>